<feature type="domain" description="C2H2-type" evidence="12">
    <location>
        <begin position="335"/>
        <end position="363"/>
    </location>
</feature>
<evidence type="ECO:0000259" key="12">
    <source>
        <dbReference type="PROSITE" id="PS50157"/>
    </source>
</evidence>
<dbReference type="SUPFAM" id="SSF57667">
    <property type="entry name" value="beta-beta-alpha zinc fingers"/>
    <property type="match status" value="4"/>
</dbReference>
<accession>A0AAW1V705</accession>
<evidence type="ECO:0000256" key="10">
    <source>
        <dbReference type="PROSITE-ProRule" id="PRU00042"/>
    </source>
</evidence>
<evidence type="ECO:0000313" key="14">
    <source>
        <dbReference type="Proteomes" id="UP001431783"/>
    </source>
</evidence>
<sequence>MLDGKEAVTMKNKLNAIEYVYVKEPLSKVLNPNRNHLYEVVDKVENVYTKNKSKSRNITGRRGIYSEEDCRNLVRIVQRYRHIVESKPDSAFWGERKLTWDKITNEFNMSTTQAKTTEQLRSKFQTILRGLRGVETNPKRDVSNQMQESRERSNIRSTKMPLQRDNFEDGNDLTINNPELQSQCISNEIEIEEVSPSSSSANINHRNNEINSTNHVCPLCDFYSSTKTILQSHIKSVHLKPGNWKCDICSYSSSSVSDLEKHIRNDHKKGRKSPAKSNLQKEAVHSKSRNTFNSNLQTVFDKRKNYNCHLCDYNTFRNHCLQAHVDTVHLKIKRFKCSACEFRTSFKTSLQKHYDAVHLKVKNYKCESCDFTAQHRSQVQYHIDKVHLKIKNHKCNLCVYATYSKYNLQFHMYSKHLNIKNKKCKLCSYSATYPQRLKEHINSVHLNYKQYKCAMCNYKSVRKANLKSHIANIHLKKV</sequence>
<dbReference type="EMBL" id="JARQZJ010000127">
    <property type="protein sequence ID" value="KAK9891079.1"/>
    <property type="molecule type" value="Genomic_DNA"/>
</dbReference>
<evidence type="ECO:0000313" key="13">
    <source>
        <dbReference type="EMBL" id="KAK9891079.1"/>
    </source>
</evidence>
<keyword evidence="5 10" id="KW-0863">Zinc-finger</keyword>
<feature type="region of interest" description="Disordered" evidence="11">
    <location>
        <begin position="137"/>
        <end position="157"/>
    </location>
</feature>
<evidence type="ECO:0000256" key="1">
    <source>
        <dbReference type="ARBA" id="ARBA00011764"/>
    </source>
</evidence>
<keyword evidence="14" id="KW-1185">Reference proteome</keyword>
<dbReference type="PANTHER" id="PTHR24403:SF67">
    <property type="entry name" value="FI01116P-RELATED"/>
    <property type="match status" value="1"/>
</dbReference>
<dbReference type="Proteomes" id="UP001431783">
    <property type="component" value="Unassembled WGS sequence"/>
</dbReference>
<feature type="domain" description="C2H2-type" evidence="12">
    <location>
        <begin position="451"/>
        <end position="478"/>
    </location>
</feature>
<dbReference type="PROSITE" id="PS50157">
    <property type="entry name" value="ZINC_FINGER_C2H2_2"/>
    <property type="match status" value="3"/>
</dbReference>
<feature type="compositionally biased region" description="Basic and acidic residues" evidence="11">
    <location>
        <begin position="137"/>
        <end position="154"/>
    </location>
</feature>
<protein>
    <recommendedName>
        <fullName evidence="2">Regulatory protein zeste</fullName>
    </recommendedName>
</protein>
<keyword evidence="4" id="KW-0677">Repeat</keyword>
<dbReference type="SMART" id="SM00355">
    <property type="entry name" value="ZnF_C2H2"/>
    <property type="match status" value="8"/>
</dbReference>
<dbReference type="InterPro" id="IPR036236">
    <property type="entry name" value="Znf_C2H2_sf"/>
</dbReference>
<evidence type="ECO:0000256" key="9">
    <source>
        <dbReference type="ARBA" id="ARBA00025466"/>
    </source>
</evidence>
<name>A0AAW1V705_9CUCU</name>
<evidence type="ECO:0000256" key="6">
    <source>
        <dbReference type="ARBA" id="ARBA00022833"/>
    </source>
</evidence>
<dbReference type="InterPro" id="IPR028002">
    <property type="entry name" value="Myb_DNA-bind_5"/>
</dbReference>
<dbReference type="Pfam" id="PF13873">
    <property type="entry name" value="Myb_DNA-bind_5"/>
    <property type="match status" value="1"/>
</dbReference>
<evidence type="ECO:0000256" key="3">
    <source>
        <dbReference type="ARBA" id="ARBA00022723"/>
    </source>
</evidence>
<dbReference type="Gene3D" id="3.30.160.60">
    <property type="entry name" value="Classic Zinc Finger"/>
    <property type="match status" value="4"/>
</dbReference>
<comment type="function">
    <text evidence="9">Involved in transvection phenomena (= synapsis-dependent gene expression), where the synaptic pairing of chromosomes carrying genes with which zeste interacts influences the expression of these genes. Zeste binds to DNA and stimulates transcription from a nearby promoter.</text>
</comment>
<evidence type="ECO:0000256" key="4">
    <source>
        <dbReference type="ARBA" id="ARBA00022737"/>
    </source>
</evidence>
<dbReference type="InterPro" id="IPR050688">
    <property type="entry name" value="Zinc_finger/UBP_domain"/>
</dbReference>
<dbReference type="PANTHER" id="PTHR24403">
    <property type="entry name" value="ZINC FINGER PROTEIN"/>
    <property type="match status" value="1"/>
</dbReference>
<evidence type="ECO:0000256" key="8">
    <source>
        <dbReference type="ARBA" id="ARBA00023163"/>
    </source>
</evidence>
<proteinExistence type="predicted"/>
<comment type="caution">
    <text evidence="13">The sequence shown here is derived from an EMBL/GenBank/DDBJ whole genome shotgun (WGS) entry which is preliminary data.</text>
</comment>
<evidence type="ECO:0000256" key="2">
    <source>
        <dbReference type="ARBA" id="ARBA00016807"/>
    </source>
</evidence>
<comment type="subunit">
    <text evidence="1">Self-associates forming complexes of several hundred monomers.</text>
</comment>
<dbReference type="AlphaFoldDB" id="A0AAW1V705"/>
<feature type="compositionally biased region" description="Basic residues" evidence="11">
    <location>
        <begin position="264"/>
        <end position="274"/>
    </location>
</feature>
<organism evidence="13 14">
    <name type="scientific">Henosepilachna vigintioctopunctata</name>
    <dbReference type="NCBI Taxonomy" id="420089"/>
    <lineage>
        <taxon>Eukaryota</taxon>
        <taxon>Metazoa</taxon>
        <taxon>Ecdysozoa</taxon>
        <taxon>Arthropoda</taxon>
        <taxon>Hexapoda</taxon>
        <taxon>Insecta</taxon>
        <taxon>Pterygota</taxon>
        <taxon>Neoptera</taxon>
        <taxon>Endopterygota</taxon>
        <taxon>Coleoptera</taxon>
        <taxon>Polyphaga</taxon>
        <taxon>Cucujiformia</taxon>
        <taxon>Coccinelloidea</taxon>
        <taxon>Coccinellidae</taxon>
        <taxon>Epilachninae</taxon>
        <taxon>Epilachnini</taxon>
        <taxon>Henosepilachna</taxon>
    </lineage>
</organism>
<dbReference type="GO" id="GO:0045944">
    <property type="term" value="P:positive regulation of transcription by RNA polymerase II"/>
    <property type="evidence" value="ECO:0007669"/>
    <property type="project" value="TreeGrafter"/>
</dbReference>
<keyword evidence="8" id="KW-0804">Transcription</keyword>
<dbReference type="Pfam" id="PF00096">
    <property type="entry name" value="zf-C2H2"/>
    <property type="match status" value="1"/>
</dbReference>
<evidence type="ECO:0000256" key="11">
    <source>
        <dbReference type="SAM" id="MobiDB-lite"/>
    </source>
</evidence>
<keyword evidence="6" id="KW-0862">Zinc</keyword>
<feature type="region of interest" description="Disordered" evidence="11">
    <location>
        <begin position="260"/>
        <end position="288"/>
    </location>
</feature>
<feature type="domain" description="C2H2-type" evidence="12">
    <location>
        <begin position="244"/>
        <end position="272"/>
    </location>
</feature>
<evidence type="ECO:0000256" key="7">
    <source>
        <dbReference type="ARBA" id="ARBA00023015"/>
    </source>
</evidence>
<reference evidence="13 14" key="1">
    <citation type="submission" date="2023-03" db="EMBL/GenBank/DDBJ databases">
        <title>Genome insight into feeding habits of ladybird beetles.</title>
        <authorList>
            <person name="Li H.-S."/>
            <person name="Huang Y.-H."/>
            <person name="Pang H."/>
        </authorList>
    </citation>
    <scope>NUCLEOTIDE SEQUENCE [LARGE SCALE GENOMIC DNA]</scope>
    <source>
        <strain evidence="13">SYSU_2023b</strain>
        <tissue evidence="13">Whole body</tissue>
    </source>
</reference>
<keyword evidence="3" id="KW-0479">Metal-binding</keyword>
<keyword evidence="7" id="KW-0805">Transcription regulation</keyword>
<dbReference type="GO" id="GO:0005634">
    <property type="term" value="C:nucleus"/>
    <property type="evidence" value="ECO:0007669"/>
    <property type="project" value="TreeGrafter"/>
</dbReference>
<dbReference type="InterPro" id="IPR013087">
    <property type="entry name" value="Znf_C2H2_type"/>
</dbReference>
<gene>
    <name evidence="13" type="ORF">WA026_013402</name>
</gene>
<dbReference type="GO" id="GO:0008270">
    <property type="term" value="F:zinc ion binding"/>
    <property type="evidence" value="ECO:0007669"/>
    <property type="project" value="UniProtKB-KW"/>
</dbReference>
<evidence type="ECO:0000256" key="5">
    <source>
        <dbReference type="ARBA" id="ARBA00022771"/>
    </source>
</evidence>